<dbReference type="GO" id="GO:0008540">
    <property type="term" value="C:proteasome regulatory particle, base subcomplex"/>
    <property type="evidence" value="ECO:0007669"/>
    <property type="project" value="UniProtKB-ARBA"/>
</dbReference>
<dbReference type="InterPro" id="IPR050221">
    <property type="entry name" value="26S_Proteasome_ATPase"/>
</dbReference>
<dbReference type="FunFam" id="1.10.8.60:FF:000005">
    <property type="entry name" value="26S protease regulatory subunit 7"/>
    <property type="match status" value="1"/>
</dbReference>
<dbReference type="Pfam" id="PF00004">
    <property type="entry name" value="AAA"/>
    <property type="match status" value="1"/>
</dbReference>
<evidence type="ECO:0000313" key="13">
    <source>
        <dbReference type="EMBL" id="KAG2231881.1"/>
    </source>
</evidence>
<dbReference type="GO" id="GO:0005634">
    <property type="term" value="C:nucleus"/>
    <property type="evidence" value="ECO:0007669"/>
    <property type="project" value="UniProtKB-SubCell"/>
</dbReference>
<sequence>MDPPDSFEKQIDLPNLDFYSPSPYSPSITESSSYCSSPSSIKDNTLPTHRIYPLTLENVSKVELADPSNMPLARFCSELETPEPIYNISTGSTRKMVRKFQQDKVIESPRLLPFPYHNDSYFLPTAEHDYPGGFSVTDGSSSMVSLSVYTTGSRQHLSNNSTNPSLYHPQQRGYQRQLLSSPSKSHFYSKKRYDDDTLSNYSNKRRAISVTPSSPSTLREDTIVPQRKRRSNNRFALKFKQKLLGFKSSNSTILEYNNNSAHLQHPLSSSASIISNTVVLTTNNTTTKVKQQRYESLQYNTPQPVNSAWYEKLWKFIKPASLVKKDNRSSTSTKAVWYNDKNVEEKEKDEKIVALDEGDIKLLTTYGLGPYTKELKTLEQDIKDIQKRVNEHIGVKESDTGLAAPNLWDIPADKQRMQEEQPLQVARCTKIIQGENNEDPKYVINVKQIAKFVVELVRHVSPTDIEEGMRVGVDRTKYQIQIPLPPKIDPSVTMMQVEEKPDVTYSDIGGCKEQIERLCEVVELPLLQPERFVNLGIDPPKGVLLYGPPGTGKTLCARAVANRTDATFIRVIGSELVQKYVGEGARMVRELFEMARTKKACIIFFDEIDAIGGARFDDGAGGDNEVQRTMLELINQLDGFDPRGNIKVLMATNRPDTLDPALLRPGRLDRRVEFGLPDLEGRAHIMKIHAKSMSVDRDIRYELIARLCPNATGAELRSVCTEAGMFAIRARRKVATEKDFLESVNKVIKGYQKFSSTPKYLMWN</sequence>
<dbReference type="EMBL" id="JAEPRE010000131">
    <property type="protein sequence ID" value="KAG2231881.1"/>
    <property type="molecule type" value="Genomic_DNA"/>
</dbReference>
<dbReference type="GO" id="GO:0016887">
    <property type="term" value="F:ATP hydrolysis activity"/>
    <property type="evidence" value="ECO:0007669"/>
    <property type="project" value="InterPro"/>
</dbReference>
<evidence type="ECO:0000313" key="14">
    <source>
        <dbReference type="Proteomes" id="UP000613177"/>
    </source>
</evidence>
<comment type="caution">
    <text evidence="13">The sequence shown here is derived from an EMBL/GenBank/DDBJ whole genome shotgun (WGS) entry which is preliminary data.</text>
</comment>
<dbReference type="Gene3D" id="2.40.50.140">
    <property type="entry name" value="Nucleic acid-binding proteins"/>
    <property type="match status" value="1"/>
</dbReference>
<dbReference type="Gene3D" id="3.40.50.300">
    <property type="entry name" value="P-loop containing nucleotide triphosphate hydrolases"/>
    <property type="match status" value="1"/>
</dbReference>
<dbReference type="InterPro" id="IPR041569">
    <property type="entry name" value="AAA_lid_3"/>
</dbReference>
<keyword evidence="14" id="KW-1185">Reference proteome</keyword>
<feature type="region of interest" description="Disordered" evidence="11">
    <location>
        <begin position="154"/>
        <end position="173"/>
    </location>
</feature>
<evidence type="ECO:0000256" key="4">
    <source>
        <dbReference type="ARBA" id="ARBA00022490"/>
    </source>
</evidence>
<evidence type="ECO:0000256" key="9">
    <source>
        <dbReference type="ARBA" id="ARBA00024661"/>
    </source>
</evidence>
<evidence type="ECO:0000256" key="5">
    <source>
        <dbReference type="ARBA" id="ARBA00022741"/>
    </source>
</evidence>
<dbReference type="FunFam" id="3.40.50.300:FF:000027">
    <property type="entry name" value="26S protease regulatory subunit 7"/>
    <property type="match status" value="1"/>
</dbReference>
<dbReference type="Proteomes" id="UP000613177">
    <property type="component" value="Unassembled WGS sequence"/>
</dbReference>
<gene>
    <name evidence="13" type="ORF">INT48_008907</name>
</gene>
<evidence type="ECO:0000256" key="3">
    <source>
        <dbReference type="ARBA" id="ARBA00006914"/>
    </source>
</evidence>
<dbReference type="PROSITE" id="PS00674">
    <property type="entry name" value="AAA"/>
    <property type="match status" value="1"/>
</dbReference>
<evidence type="ECO:0000256" key="1">
    <source>
        <dbReference type="ARBA" id="ARBA00004123"/>
    </source>
</evidence>
<dbReference type="FunFam" id="2.40.50.140:FF:000037">
    <property type="entry name" value="26S protease regulatory subunit 7"/>
    <property type="match status" value="1"/>
</dbReference>
<dbReference type="CDD" id="cd19502">
    <property type="entry name" value="RecA-like_PAN_like"/>
    <property type="match status" value="1"/>
</dbReference>
<feature type="compositionally biased region" description="Low complexity" evidence="11">
    <location>
        <begin position="19"/>
        <end position="40"/>
    </location>
</feature>
<dbReference type="GO" id="GO:0005524">
    <property type="term" value="F:ATP binding"/>
    <property type="evidence" value="ECO:0007669"/>
    <property type="project" value="UniProtKB-KW"/>
</dbReference>
<feature type="compositionally biased region" description="Polar residues" evidence="11">
    <location>
        <begin position="154"/>
        <end position="165"/>
    </location>
</feature>
<comment type="subcellular location">
    <subcellularLocation>
        <location evidence="2">Cytoplasm</location>
    </subcellularLocation>
    <subcellularLocation>
        <location evidence="1">Nucleus</location>
    </subcellularLocation>
</comment>
<evidence type="ECO:0000256" key="11">
    <source>
        <dbReference type="SAM" id="MobiDB-lite"/>
    </source>
</evidence>
<dbReference type="Gene3D" id="1.10.8.60">
    <property type="match status" value="1"/>
</dbReference>
<name>A0A8H7SMT9_9FUNG</name>
<proteinExistence type="inferred from homology"/>
<accession>A0A8H7SMT9</accession>
<dbReference type="SUPFAM" id="SSF52540">
    <property type="entry name" value="P-loop containing nucleoside triphosphate hydrolases"/>
    <property type="match status" value="1"/>
</dbReference>
<comment type="function">
    <text evidence="9">The 26S proteasome is involved in the ATP-dependent degradation of ubiquitinated proteins. The regulatory (or ATPase) complex confers ATP dependency and substrate specificity to the 26S complex.</text>
</comment>
<evidence type="ECO:0000256" key="2">
    <source>
        <dbReference type="ARBA" id="ARBA00004496"/>
    </source>
</evidence>
<protein>
    <recommendedName>
        <fullName evidence="10">26S proteasome regulatory subunit 7 homolog</fullName>
    </recommendedName>
</protein>
<dbReference type="InterPro" id="IPR048723">
    <property type="entry name" value="OB_PRS7"/>
</dbReference>
<evidence type="ECO:0000256" key="10">
    <source>
        <dbReference type="ARBA" id="ARBA00067449"/>
    </source>
</evidence>
<evidence type="ECO:0000259" key="12">
    <source>
        <dbReference type="SMART" id="SM00382"/>
    </source>
</evidence>
<evidence type="ECO:0000256" key="7">
    <source>
        <dbReference type="ARBA" id="ARBA00022942"/>
    </source>
</evidence>
<feature type="compositionally biased region" description="Basic and acidic residues" evidence="11">
    <location>
        <begin position="1"/>
        <end position="11"/>
    </location>
</feature>
<dbReference type="InterPro" id="IPR003593">
    <property type="entry name" value="AAA+_ATPase"/>
</dbReference>
<organism evidence="13 14">
    <name type="scientific">Thamnidium elegans</name>
    <dbReference type="NCBI Taxonomy" id="101142"/>
    <lineage>
        <taxon>Eukaryota</taxon>
        <taxon>Fungi</taxon>
        <taxon>Fungi incertae sedis</taxon>
        <taxon>Mucoromycota</taxon>
        <taxon>Mucoromycotina</taxon>
        <taxon>Mucoromycetes</taxon>
        <taxon>Mucorales</taxon>
        <taxon>Mucorineae</taxon>
        <taxon>Mucoraceae</taxon>
        <taxon>Thamnidium</taxon>
    </lineage>
</organism>
<dbReference type="InterPro" id="IPR003959">
    <property type="entry name" value="ATPase_AAA_core"/>
</dbReference>
<evidence type="ECO:0000256" key="6">
    <source>
        <dbReference type="ARBA" id="ARBA00022840"/>
    </source>
</evidence>
<keyword evidence="4" id="KW-0963">Cytoplasm</keyword>
<comment type="similarity">
    <text evidence="3">Belongs to the AAA ATPase family.</text>
</comment>
<keyword evidence="7" id="KW-0647">Proteasome</keyword>
<dbReference type="Pfam" id="PF21236">
    <property type="entry name" value="OB_PRS7"/>
    <property type="match status" value="1"/>
</dbReference>
<dbReference type="InterPro" id="IPR012340">
    <property type="entry name" value="NA-bd_OB-fold"/>
</dbReference>
<dbReference type="GO" id="GO:0005737">
    <property type="term" value="C:cytoplasm"/>
    <property type="evidence" value="ECO:0007669"/>
    <property type="project" value="UniProtKB-SubCell"/>
</dbReference>
<dbReference type="InterPro" id="IPR003960">
    <property type="entry name" value="ATPase_AAA_CS"/>
</dbReference>
<keyword evidence="6" id="KW-0067">ATP-binding</keyword>
<reference evidence="13" key="1">
    <citation type="submission" date="2021-01" db="EMBL/GenBank/DDBJ databases">
        <title>Metabolic potential, ecology and presence of endohyphal bacteria is reflected in genomic diversity of Mucoromycotina.</title>
        <authorList>
            <person name="Muszewska A."/>
            <person name="Okrasinska A."/>
            <person name="Steczkiewicz K."/>
            <person name="Drgas O."/>
            <person name="Orlowska M."/>
            <person name="Perlinska-Lenart U."/>
            <person name="Aleksandrzak-Piekarczyk T."/>
            <person name="Szatraj K."/>
            <person name="Zielenkiewicz U."/>
            <person name="Pilsyk S."/>
            <person name="Malc E."/>
            <person name="Mieczkowski P."/>
            <person name="Kruszewska J.S."/>
            <person name="Biernat P."/>
            <person name="Pawlowska J."/>
        </authorList>
    </citation>
    <scope>NUCLEOTIDE SEQUENCE</scope>
    <source>
        <strain evidence="13">WA0000018081</strain>
    </source>
</reference>
<dbReference type="SMART" id="SM00382">
    <property type="entry name" value="AAA"/>
    <property type="match status" value="1"/>
</dbReference>
<keyword evidence="8" id="KW-0539">Nucleus</keyword>
<dbReference type="InterPro" id="IPR027417">
    <property type="entry name" value="P-loop_NTPase"/>
</dbReference>
<keyword evidence="5" id="KW-0547">Nucleotide-binding</keyword>
<dbReference type="PANTHER" id="PTHR23073">
    <property type="entry name" value="26S PROTEASOME REGULATORY SUBUNIT"/>
    <property type="match status" value="1"/>
</dbReference>
<evidence type="ECO:0000256" key="8">
    <source>
        <dbReference type="ARBA" id="ARBA00023242"/>
    </source>
</evidence>
<feature type="region of interest" description="Disordered" evidence="11">
    <location>
        <begin position="1"/>
        <end position="40"/>
    </location>
</feature>
<dbReference type="Pfam" id="PF17862">
    <property type="entry name" value="AAA_lid_3"/>
    <property type="match status" value="1"/>
</dbReference>
<feature type="domain" description="AAA+ ATPase" evidence="12">
    <location>
        <begin position="539"/>
        <end position="678"/>
    </location>
</feature>
<dbReference type="AlphaFoldDB" id="A0A8H7SMT9"/>